<gene>
    <name evidence="2" type="ORF">RB653_008751</name>
</gene>
<dbReference type="EMBL" id="JAVFKY010000003">
    <property type="protein sequence ID" value="KAK5579072.1"/>
    <property type="molecule type" value="Genomic_DNA"/>
</dbReference>
<keyword evidence="1" id="KW-0812">Transmembrane</keyword>
<name>A0AAN7TZQ4_9MYCE</name>
<dbReference type="AlphaFoldDB" id="A0AAN7TZQ4"/>
<reference evidence="2 3" key="1">
    <citation type="submission" date="2023-11" db="EMBL/GenBank/DDBJ databases">
        <title>Dfirmibasis_genome.</title>
        <authorList>
            <person name="Edelbroek B."/>
            <person name="Kjellin J."/>
            <person name="Jerlstrom-Hultqvist J."/>
            <person name="Soderbom F."/>
        </authorList>
    </citation>
    <scope>NUCLEOTIDE SEQUENCE [LARGE SCALE GENOMIC DNA]</scope>
    <source>
        <strain evidence="2 3">TNS-C-14</strain>
    </source>
</reference>
<evidence type="ECO:0000313" key="3">
    <source>
        <dbReference type="Proteomes" id="UP001344447"/>
    </source>
</evidence>
<feature type="transmembrane region" description="Helical" evidence="1">
    <location>
        <begin position="168"/>
        <end position="190"/>
    </location>
</feature>
<evidence type="ECO:0000256" key="1">
    <source>
        <dbReference type="SAM" id="Phobius"/>
    </source>
</evidence>
<keyword evidence="1" id="KW-1133">Transmembrane helix</keyword>
<sequence length="199" mass="23558">MNNQEVLKETIEYVSRSSKLLKIVSDITKEKIKEYPYLDDLTEQYIQAQHLYDRTPKLLKLLSEINITDAIISNESIENINNMKYELEHLIESTYFRINDIDTYFKRVESEYFLKDNKNEFYIELCSYNSQIQEGLKKLKSIYENGALLANEVSEINRKKFKNSDKVLTNYLNTGIALFIILISLLLYFMQLKPKQSHN</sequence>
<dbReference type="Proteomes" id="UP001344447">
    <property type="component" value="Unassembled WGS sequence"/>
</dbReference>
<organism evidence="2 3">
    <name type="scientific">Dictyostelium firmibasis</name>
    <dbReference type="NCBI Taxonomy" id="79012"/>
    <lineage>
        <taxon>Eukaryota</taxon>
        <taxon>Amoebozoa</taxon>
        <taxon>Evosea</taxon>
        <taxon>Eumycetozoa</taxon>
        <taxon>Dictyostelia</taxon>
        <taxon>Dictyosteliales</taxon>
        <taxon>Dictyosteliaceae</taxon>
        <taxon>Dictyostelium</taxon>
    </lineage>
</organism>
<keyword evidence="3" id="KW-1185">Reference proteome</keyword>
<proteinExistence type="predicted"/>
<keyword evidence="1" id="KW-0472">Membrane</keyword>
<accession>A0AAN7TZQ4</accession>
<comment type="caution">
    <text evidence="2">The sequence shown here is derived from an EMBL/GenBank/DDBJ whole genome shotgun (WGS) entry which is preliminary data.</text>
</comment>
<evidence type="ECO:0000313" key="2">
    <source>
        <dbReference type="EMBL" id="KAK5579072.1"/>
    </source>
</evidence>
<protein>
    <submittedName>
        <fullName evidence="2">Uncharacterized protein</fullName>
    </submittedName>
</protein>